<reference evidence="1" key="1">
    <citation type="submission" date="2014-09" db="EMBL/GenBank/DDBJ databases">
        <authorList>
            <person name="Magalhaes I.L.F."/>
            <person name="Oliveira U."/>
            <person name="Santos F.R."/>
            <person name="Vidigal T.H.D.A."/>
            <person name="Brescovit A.D."/>
            <person name="Santos A.J."/>
        </authorList>
    </citation>
    <scope>NUCLEOTIDE SEQUENCE</scope>
    <source>
        <tissue evidence="1">Shoot tissue taken approximately 20 cm above the soil surface</tissue>
    </source>
</reference>
<sequence>MSTGPTTTIFGKPSKVKAPAPIQMFQASCLA</sequence>
<accession>A0A0A9H7Q2</accession>
<name>A0A0A9H7Q2_ARUDO</name>
<dbReference type="EMBL" id="GBRH01167010">
    <property type="protein sequence ID" value="JAE30886.1"/>
    <property type="molecule type" value="Transcribed_RNA"/>
</dbReference>
<proteinExistence type="predicted"/>
<reference evidence="1" key="2">
    <citation type="journal article" date="2015" name="Data Brief">
        <title>Shoot transcriptome of the giant reed, Arundo donax.</title>
        <authorList>
            <person name="Barrero R.A."/>
            <person name="Guerrero F.D."/>
            <person name="Moolhuijzen P."/>
            <person name="Goolsby J.A."/>
            <person name="Tidwell J."/>
            <person name="Bellgard S.E."/>
            <person name="Bellgard M.I."/>
        </authorList>
    </citation>
    <scope>NUCLEOTIDE SEQUENCE</scope>
    <source>
        <tissue evidence="1">Shoot tissue taken approximately 20 cm above the soil surface</tissue>
    </source>
</reference>
<dbReference type="AlphaFoldDB" id="A0A0A9H7Q2"/>
<organism evidence="1">
    <name type="scientific">Arundo donax</name>
    <name type="common">Giant reed</name>
    <name type="synonym">Donax arundinaceus</name>
    <dbReference type="NCBI Taxonomy" id="35708"/>
    <lineage>
        <taxon>Eukaryota</taxon>
        <taxon>Viridiplantae</taxon>
        <taxon>Streptophyta</taxon>
        <taxon>Embryophyta</taxon>
        <taxon>Tracheophyta</taxon>
        <taxon>Spermatophyta</taxon>
        <taxon>Magnoliopsida</taxon>
        <taxon>Liliopsida</taxon>
        <taxon>Poales</taxon>
        <taxon>Poaceae</taxon>
        <taxon>PACMAD clade</taxon>
        <taxon>Arundinoideae</taxon>
        <taxon>Arundineae</taxon>
        <taxon>Arundo</taxon>
    </lineage>
</organism>
<evidence type="ECO:0000313" key="1">
    <source>
        <dbReference type="EMBL" id="JAE30886.1"/>
    </source>
</evidence>
<protein>
    <submittedName>
        <fullName evidence="1">Uncharacterized protein</fullName>
    </submittedName>
</protein>